<dbReference type="Proteomes" id="UP000245399">
    <property type="component" value="Chromosome"/>
</dbReference>
<dbReference type="SUPFAM" id="SSF69047">
    <property type="entry name" value="Hypothetical protein YjbJ"/>
    <property type="match status" value="1"/>
</dbReference>
<dbReference type="Proteomes" id="UP000247823">
    <property type="component" value="Unassembled WGS sequence"/>
</dbReference>
<dbReference type="AlphaFoldDB" id="A0A0G3SWF3"/>
<sequence length="83" mass="8583">MNSEKANGMMEKVAGKAQEMAGDVTGNERLQAEGATRYAAGALQEKYGDALSCAGSMMKKNPLAALALIAGAGLLAGLLLRRR</sequence>
<dbReference type="Gene3D" id="1.10.1470.10">
    <property type="entry name" value="YjbJ"/>
    <property type="match status" value="1"/>
</dbReference>
<evidence type="ECO:0000313" key="4">
    <source>
        <dbReference type="EMBL" id="AWL70202.1"/>
    </source>
</evidence>
<dbReference type="EMBL" id="LJEX02000024">
    <property type="protein sequence ID" value="OCO89920.1"/>
    <property type="molecule type" value="Genomic_DNA"/>
</dbReference>
<feature type="transmembrane region" description="Helical" evidence="2">
    <location>
        <begin position="63"/>
        <end position="80"/>
    </location>
</feature>
<protein>
    <submittedName>
        <fullName evidence="4">CsbD family protein</fullName>
    </submittedName>
</protein>
<evidence type="ECO:0000313" key="6">
    <source>
        <dbReference type="EMBL" id="OCO89920.1"/>
    </source>
</evidence>
<reference evidence="6" key="2">
    <citation type="journal article" date="2017" name="PLoS ONE">
        <title>Genomic and phenotypic characterisation of fluoroquinolone resistance mechanisms in Enterobacteriaceae in Durban, South Africa.</title>
        <authorList>
            <person name="Osei Sekyere J."/>
            <person name="Amoako D.G."/>
        </authorList>
    </citation>
    <scope>NUCLEOTIDE SEQUENCE</scope>
    <source>
        <strain evidence="6">945174350</strain>
    </source>
</reference>
<dbReference type="Pfam" id="PF05532">
    <property type="entry name" value="CsbD"/>
    <property type="match status" value="1"/>
</dbReference>
<reference evidence="8" key="1">
    <citation type="submission" date="2016-04" db="EMBL/GenBank/DDBJ databases">
        <authorList>
            <person name="Osei Sekyere J."/>
            <person name="Sivertsen A."/>
            <person name="Pedersen A.T."/>
            <person name="Sundsfjord A."/>
        </authorList>
    </citation>
    <scope>NUCLEOTIDE SEQUENCE [LARGE SCALE GENOMIC DNA]</scope>
    <source>
        <strain evidence="8">945174350</strain>
    </source>
</reference>
<evidence type="ECO:0000313" key="11">
    <source>
        <dbReference type="Proteomes" id="UP001275057"/>
    </source>
</evidence>
<evidence type="ECO:0000313" key="5">
    <source>
        <dbReference type="EMBL" id="MDX7083721.1"/>
    </source>
</evidence>
<proteinExistence type="inferred from homology"/>
<name>A0A0G3SWF3_SERMA</name>
<keyword evidence="10" id="KW-1185">Reference proteome</keyword>
<reference evidence="10" key="4">
    <citation type="submission" date="2018-06" db="EMBL/GenBank/DDBJ databases">
        <title>Serratia marcescens genome sequencing and assembly.</title>
        <authorList>
            <person name="Martins R.C."/>
            <person name="Perdigao-Neto L.V."/>
            <person name="Costa S.F."/>
            <person name="Levin A.S.S."/>
        </authorList>
    </citation>
    <scope>NUCLEOTIDE SEQUENCE [LARGE SCALE GENOMIC DNA]</scope>
    <source>
        <strain evidence="10">1283</strain>
    </source>
</reference>
<evidence type="ECO:0000313" key="10">
    <source>
        <dbReference type="Proteomes" id="UP000247823"/>
    </source>
</evidence>
<gene>
    <name evidence="6" type="ORF">AN695_0210520</name>
    <name evidence="4" type="ORF">DKC05_22395</name>
    <name evidence="7" type="ORF">DMW51_24560</name>
    <name evidence="5" type="ORF">SJ435_15110</name>
</gene>
<dbReference type="EMBL" id="CP029449">
    <property type="protein sequence ID" value="AWL70202.1"/>
    <property type="molecule type" value="Genomic_DNA"/>
</dbReference>
<evidence type="ECO:0000313" key="8">
    <source>
        <dbReference type="Proteomes" id="UP000050489"/>
    </source>
</evidence>
<comment type="similarity">
    <text evidence="1">Belongs to the UPF0337 (CsbD) family.</text>
</comment>
<keyword evidence="2" id="KW-1133">Transmembrane helix</keyword>
<dbReference type="Proteomes" id="UP001275057">
    <property type="component" value="Unassembled WGS sequence"/>
</dbReference>
<evidence type="ECO:0000256" key="1">
    <source>
        <dbReference type="ARBA" id="ARBA00009129"/>
    </source>
</evidence>
<dbReference type="EMBL" id="JAXABG010000009">
    <property type="protein sequence ID" value="MDX7083721.1"/>
    <property type="molecule type" value="Genomic_DNA"/>
</dbReference>
<accession>A0A0G3SWF3</accession>
<dbReference type="InterPro" id="IPR036629">
    <property type="entry name" value="YjbJ_sf"/>
</dbReference>
<reference evidence="7 10" key="5">
    <citation type="submission" date="2018-06" db="EMBL/GenBank/DDBJ databases">
        <title>Serratia marcescens genome sequencing and assembly.</title>
        <authorList>
            <person name="Martins R.C.R."/>
            <person name="Perdigao-Neto L.V."/>
            <person name="Costa S.F."/>
            <person name="Levin A.S.S."/>
        </authorList>
    </citation>
    <scope>NUCLEOTIDE SEQUENCE [LARGE SCALE GENOMIC DNA]</scope>
    <source>
        <strain evidence="7 10">1283</strain>
    </source>
</reference>
<reference evidence="4 9" key="3">
    <citation type="submission" date="2018-05" db="EMBL/GenBank/DDBJ databases">
        <title>Klebsiella quasipneumonaiae provides a window into carbapenemase gene transfer, plasmid rearrangements and nosocomial acquisition from the hospital environment.</title>
        <authorList>
            <person name="Mathers A.J."/>
            <person name="Vegesana K."/>
            <person name="Stoesser N."/>
            <person name="Crook D."/>
            <person name="Vaughan A."/>
            <person name="Barry K."/>
            <person name="Parikh H."/>
            <person name="Sebra R."/>
            <person name="Kotay S."/>
            <person name="Walker A.S."/>
            <person name="Sheppard A.E."/>
        </authorList>
    </citation>
    <scope>NUCLEOTIDE SEQUENCE [LARGE SCALE GENOMIC DNA]</scope>
    <source>
        <strain evidence="4 9">CAV1761</strain>
    </source>
</reference>
<dbReference type="Proteomes" id="UP000050489">
    <property type="component" value="Unassembled WGS sequence"/>
</dbReference>
<reference evidence="5 11" key="7">
    <citation type="submission" date="2023-11" db="EMBL/GenBank/DDBJ databases">
        <title>Detection of rare carbapenemases in Enterobacterales - comparison of two colorimetric and two CIM-based carbapenemase assays.</title>
        <authorList>
            <person name="Schaffarczyk L."/>
            <person name="Noster J."/>
            <person name="Stelzer Y."/>
            <person name="Sattler J."/>
            <person name="Gatermann S."/>
            <person name="Hamprecht A."/>
        </authorList>
    </citation>
    <scope>NUCLEOTIDE SEQUENCE [LARGE SCALE GENOMIC DNA]</scope>
    <source>
        <strain evidence="5 11">CIM-Carb-136</strain>
    </source>
</reference>
<evidence type="ECO:0000256" key="2">
    <source>
        <dbReference type="SAM" id="Phobius"/>
    </source>
</evidence>
<keyword evidence="2" id="KW-0812">Transmembrane</keyword>
<keyword evidence="2" id="KW-0472">Membrane</keyword>
<reference evidence="7" key="6">
    <citation type="submission" date="2018-06" db="EMBL/GenBank/DDBJ databases">
        <authorList>
            <person name="Martins R.C."/>
            <person name="Perdigao-Neto L.V."/>
            <person name="Costa S.F."/>
            <person name="Levin A.S.S."/>
        </authorList>
    </citation>
    <scope>NUCLEOTIDE SEQUENCE</scope>
    <source>
        <strain evidence="7">1283</strain>
    </source>
</reference>
<evidence type="ECO:0000259" key="3">
    <source>
        <dbReference type="Pfam" id="PF05532"/>
    </source>
</evidence>
<evidence type="ECO:0000313" key="7">
    <source>
        <dbReference type="EMBL" id="PYA56491.1"/>
    </source>
</evidence>
<organism evidence="6 8">
    <name type="scientific">Serratia marcescens</name>
    <dbReference type="NCBI Taxonomy" id="615"/>
    <lineage>
        <taxon>Bacteria</taxon>
        <taxon>Pseudomonadati</taxon>
        <taxon>Pseudomonadota</taxon>
        <taxon>Gammaproteobacteria</taxon>
        <taxon>Enterobacterales</taxon>
        <taxon>Yersiniaceae</taxon>
        <taxon>Serratia</taxon>
    </lineage>
</organism>
<dbReference type="EMBL" id="QJQB01000552">
    <property type="protein sequence ID" value="PYA56491.1"/>
    <property type="molecule type" value="Genomic_DNA"/>
</dbReference>
<feature type="domain" description="CsbD-like" evidence="3">
    <location>
        <begin position="5"/>
        <end position="50"/>
    </location>
</feature>
<dbReference type="InterPro" id="IPR008462">
    <property type="entry name" value="CsbD"/>
</dbReference>
<evidence type="ECO:0000313" key="9">
    <source>
        <dbReference type="Proteomes" id="UP000245399"/>
    </source>
</evidence>
<dbReference type="RefSeq" id="WP_047730161.1">
    <property type="nucleotide sequence ID" value="NZ_CADDTT010000050.1"/>
</dbReference>